<dbReference type="AlphaFoldDB" id="A0A377PEA4"/>
<evidence type="ECO:0000313" key="2">
    <source>
        <dbReference type="EMBL" id="STQ78657.1"/>
    </source>
</evidence>
<keyword evidence="1" id="KW-1133">Transmembrane helix</keyword>
<proteinExistence type="predicted"/>
<sequence length="173" mass="19916">MVKYALNLFIKLVLFAGVMLIVAKVVPYDGLVNLITDRFDYESANKLTSFIMGENDPEAWESLGDYFGTLINTLISVPVMGAIIIVYDVLTRSKNLDCLLNEWVLATLRRFAKLLEFSFLFWGLFRILPYQSLFPDNQNYSTFTMTTVVSFNLLLTIICYWFITKKTSTKRSL</sequence>
<dbReference type="RefSeq" id="WP_043490808.1">
    <property type="nucleotide sequence ID" value="NZ_CALJTU010000089.1"/>
</dbReference>
<feature type="transmembrane region" description="Helical" evidence="1">
    <location>
        <begin position="111"/>
        <end position="128"/>
    </location>
</feature>
<reference evidence="2 3" key="1">
    <citation type="submission" date="2018-06" db="EMBL/GenBank/DDBJ databases">
        <authorList>
            <consortium name="Pathogen Informatics"/>
            <person name="Doyle S."/>
        </authorList>
    </citation>
    <scope>NUCLEOTIDE SEQUENCE [LARGE SCALE GENOMIC DNA]</scope>
    <source>
        <strain evidence="2 3">NCTC8105</strain>
    </source>
</reference>
<dbReference type="Proteomes" id="UP000254821">
    <property type="component" value="Unassembled WGS sequence"/>
</dbReference>
<feature type="transmembrane region" description="Helical" evidence="1">
    <location>
        <begin position="7"/>
        <end position="26"/>
    </location>
</feature>
<evidence type="ECO:0000313" key="3">
    <source>
        <dbReference type="Proteomes" id="UP000254821"/>
    </source>
</evidence>
<name>A0A377PEA4_HAFAL</name>
<feature type="transmembrane region" description="Helical" evidence="1">
    <location>
        <begin position="140"/>
        <end position="163"/>
    </location>
</feature>
<dbReference type="EMBL" id="UGHP01000001">
    <property type="protein sequence ID" value="STQ78657.1"/>
    <property type="molecule type" value="Genomic_DNA"/>
</dbReference>
<evidence type="ECO:0000256" key="1">
    <source>
        <dbReference type="SAM" id="Phobius"/>
    </source>
</evidence>
<keyword evidence="1" id="KW-0472">Membrane</keyword>
<feature type="transmembrane region" description="Helical" evidence="1">
    <location>
        <begin position="66"/>
        <end position="90"/>
    </location>
</feature>
<accession>A0A377PEA4</accession>
<gene>
    <name evidence="2" type="ORF">NCTC8105_00690</name>
</gene>
<keyword evidence="1" id="KW-0812">Transmembrane</keyword>
<organism evidence="2 3">
    <name type="scientific">Hafnia alvei</name>
    <dbReference type="NCBI Taxonomy" id="569"/>
    <lineage>
        <taxon>Bacteria</taxon>
        <taxon>Pseudomonadati</taxon>
        <taxon>Pseudomonadota</taxon>
        <taxon>Gammaproteobacteria</taxon>
        <taxon>Enterobacterales</taxon>
        <taxon>Hafniaceae</taxon>
        <taxon>Hafnia</taxon>
    </lineage>
</organism>
<protein>
    <submittedName>
        <fullName evidence="2">Uncharacterized protein</fullName>
    </submittedName>
</protein>